<keyword evidence="2" id="KW-0732">Signal</keyword>
<organism evidence="3 4">
    <name type="scientific">Kinneretia aquatilis</name>
    <dbReference type="NCBI Taxonomy" id="2070761"/>
    <lineage>
        <taxon>Bacteria</taxon>
        <taxon>Pseudomonadati</taxon>
        <taxon>Pseudomonadota</taxon>
        <taxon>Betaproteobacteria</taxon>
        <taxon>Burkholderiales</taxon>
        <taxon>Sphaerotilaceae</taxon>
        <taxon>Roseateles</taxon>
    </lineage>
</organism>
<name>A0A2N8KXR3_9BURK</name>
<dbReference type="Proteomes" id="UP000235916">
    <property type="component" value="Unassembled WGS sequence"/>
</dbReference>
<dbReference type="AlphaFoldDB" id="A0A2N8KXR3"/>
<accession>A0A2N8KXR3</accession>
<evidence type="ECO:0000256" key="2">
    <source>
        <dbReference type="SAM" id="SignalP"/>
    </source>
</evidence>
<proteinExistence type="predicted"/>
<feature type="region of interest" description="Disordered" evidence="1">
    <location>
        <begin position="66"/>
        <end position="85"/>
    </location>
</feature>
<evidence type="ECO:0000256" key="1">
    <source>
        <dbReference type="SAM" id="MobiDB-lite"/>
    </source>
</evidence>
<feature type="signal peptide" evidence="2">
    <location>
        <begin position="1"/>
        <end position="24"/>
    </location>
</feature>
<comment type="caution">
    <text evidence="3">The sequence shown here is derived from an EMBL/GenBank/DDBJ whole genome shotgun (WGS) entry which is preliminary data.</text>
</comment>
<protein>
    <submittedName>
        <fullName evidence="3">Uncharacterized protein</fullName>
    </submittedName>
</protein>
<feature type="chain" id="PRO_5014724758" evidence="2">
    <location>
        <begin position="25"/>
        <end position="137"/>
    </location>
</feature>
<gene>
    <name evidence="3" type="ORF">C1O66_12455</name>
</gene>
<evidence type="ECO:0000313" key="4">
    <source>
        <dbReference type="Proteomes" id="UP000235916"/>
    </source>
</evidence>
<evidence type="ECO:0000313" key="3">
    <source>
        <dbReference type="EMBL" id="PND38253.1"/>
    </source>
</evidence>
<dbReference type="RefSeq" id="WP_102768172.1">
    <property type="nucleotide sequence ID" value="NZ_POSP01000003.1"/>
</dbReference>
<reference evidence="3 4" key="1">
    <citation type="submission" date="2018-01" db="EMBL/GenBank/DDBJ databases">
        <title>Draft genome sequence of Paucibacter aquatile CR182 isolated from freshwater of the Nakdong River.</title>
        <authorList>
            <person name="Choi A."/>
            <person name="Chung E.J."/>
        </authorList>
    </citation>
    <scope>NUCLEOTIDE SEQUENCE [LARGE SCALE GENOMIC DNA]</scope>
    <source>
        <strain evidence="3 4">CR182</strain>
    </source>
</reference>
<sequence length="137" mass="13609">MNTVFWRTVVAALLALALPLQALAGLSQCGMAALPMTVAVVTEAPSMKAASEAVPPCHEMAPAEEAGVHEGASADANSGSDTGCSACAASACCHAPALLPSLPSLRLPAPASVPVSAPAAARERMLTGGLDRPPRLA</sequence>
<dbReference type="EMBL" id="POSP01000003">
    <property type="protein sequence ID" value="PND38253.1"/>
    <property type="molecule type" value="Genomic_DNA"/>
</dbReference>
<keyword evidence="4" id="KW-1185">Reference proteome</keyword>